<dbReference type="InterPro" id="IPR036429">
    <property type="entry name" value="SpoA-like_sf"/>
</dbReference>
<dbReference type="Proteomes" id="UP000281904">
    <property type="component" value="Chromosome"/>
</dbReference>
<feature type="domain" description="Flagellar motor switch protein FliN-like C-terminal" evidence="2">
    <location>
        <begin position="273"/>
        <end position="339"/>
    </location>
</feature>
<comment type="similarity">
    <text evidence="1">Belongs to the FliN/MopA/SpaO family.</text>
</comment>
<dbReference type="PANTHER" id="PTHR30034:SF6">
    <property type="entry name" value="YOP PROTEINS TRANSLOCATION PROTEIN Q"/>
    <property type="match status" value="1"/>
</dbReference>
<dbReference type="InterPro" id="IPR013385">
    <property type="entry name" value="T3SS_SpaO/YscQ/SpaO"/>
</dbReference>
<evidence type="ECO:0000259" key="2">
    <source>
        <dbReference type="Pfam" id="PF01052"/>
    </source>
</evidence>
<organism evidence="3 4">
    <name type="scientific">Serratia rubidaea</name>
    <name type="common">Serratia marinorubra</name>
    <dbReference type="NCBI Taxonomy" id="61652"/>
    <lineage>
        <taxon>Bacteria</taxon>
        <taxon>Pseudomonadati</taxon>
        <taxon>Pseudomonadota</taxon>
        <taxon>Gammaproteobacteria</taxon>
        <taxon>Enterobacterales</taxon>
        <taxon>Yersiniaceae</taxon>
        <taxon>Serratia</taxon>
    </lineage>
</organism>
<dbReference type="RefSeq" id="WP_126531365.1">
    <property type="nucleotide sequence ID" value="NZ_LR134493.1"/>
</dbReference>
<sequence>MSTPLRLRRQSAAEARTRGLIGHGLRLPFQLGDSAGELRVGLDAGEPRAAGTALRCAAGPLWLSEAEGVCGLLSDCPSLPADNDEDRLWYWPLFSHGLSVQLRALFGELSAADGEPPAGALSVRLTVTLGELRAQSALTAAPEVLSDLLAAPGWQGELHDALAALPLTLPFCVGALSLSLAELARLRPDDVLLPRENTFTPHGAGTLRFAHFRAQGELVGAEGRSTGFYLTDLETTSVTFPYNDNETESDVQDESSVEWSADSEPAGVTLDPLPLALTVRCGHLHLTVGDLQRLAPGATIMVEHVQPGEALLCHGDYPLAKGELVDVEGRLGLQITHMLPGGVNPLGQGH</sequence>
<evidence type="ECO:0000256" key="1">
    <source>
        <dbReference type="ARBA" id="ARBA00009226"/>
    </source>
</evidence>
<name>A0A3S5ASJ7_SERRU</name>
<evidence type="ECO:0000313" key="3">
    <source>
        <dbReference type="EMBL" id="VEI65337.1"/>
    </source>
</evidence>
<dbReference type="PANTHER" id="PTHR30034">
    <property type="entry name" value="FLAGELLAR MOTOR SWITCH PROTEIN FLIM"/>
    <property type="match status" value="1"/>
</dbReference>
<evidence type="ECO:0000313" key="4">
    <source>
        <dbReference type="Proteomes" id="UP000281904"/>
    </source>
</evidence>
<protein>
    <submittedName>
        <fullName evidence="3">Type III secretion protein hrcQa</fullName>
    </submittedName>
</protein>
<dbReference type="GO" id="GO:0030254">
    <property type="term" value="P:protein secretion by the type III secretion system"/>
    <property type="evidence" value="ECO:0007669"/>
    <property type="project" value="InterPro"/>
</dbReference>
<dbReference type="Pfam" id="PF01052">
    <property type="entry name" value="FliMN_C"/>
    <property type="match status" value="1"/>
</dbReference>
<dbReference type="Gene3D" id="2.30.330.10">
    <property type="entry name" value="SpoA-like"/>
    <property type="match status" value="2"/>
</dbReference>
<dbReference type="GO" id="GO:0071978">
    <property type="term" value="P:bacterial-type flagellum-dependent swarming motility"/>
    <property type="evidence" value="ECO:0007669"/>
    <property type="project" value="TreeGrafter"/>
</dbReference>
<dbReference type="InterPro" id="IPR001543">
    <property type="entry name" value="FliN-like_C"/>
</dbReference>
<dbReference type="AlphaFoldDB" id="A0A3S5ASJ7"/>
<dbReference type="NCBIfam" id="TIGR02551">
    <property type="entry name" value="SpaO_YscQ"/>
    <property type="match status" value="1"/>
</dbReference>
<gene>
    <name evidence="3" type="primary">hrcQa</name>
    <name evidence="3" type="ORF">NCTC10036_02241</name>
</gene>
<dbReference type="GO" id="GO:0050918">
    <property type="term" value="P:positive chemotaxis"/>
    <property type="evidence" value="ECO:0007669"/>
    <property type="project" value="TreeGrafter"/>
</dbReference>
<reference evidence="3 4" key="1">
    <citation type="submission" date="2018-12" db="EMBL/GenBank/DDBJ databases">
        <authorList>
            <consortium name="Pathogen Informatics"/>
        </authorList>
    </citation>
    <scope>NUCLEOTIDE SEQUENCE [LARGE SCALE GENOMIC DNA]</scope>
    <source>
        <strain evidence="3 4">NCTC10036</strain>
    </source>
</reference>
<accession>A0A3S5ASJ7</accession>
<proteinExistence type="inferred from homology"/>
<dbReference type="SUPFAM" id="SSF101801">
    <property type="entry name" value="Surface presentation of antigens (SPOA)"/>
    <property type="match status" value="1"/>
</dbReference>
<dbReference type="EMBL" id="LR134493">
    <property type="protein sequence ID" value="VEI65337.1"/>
    <property type="molecule type" value="Genomic_DNA"/>
</dbReference>